<dbReference type="InterPro" id="IPR003781">
    <property type="entry name" value="CoA-bd"/>
</dbReference>
<dbReference type="InterPro" id="IPR032875">
    <property type="entry name" value="Succ_CoA_lig_flav_dom"/>
</dbReference>
<feature type="non-terminal residue" evidence="3">
    <location>
        <position position="364"/>
    </location>
</feature>
<dbReference type="SUPFAM" id="SSF51735">
    <property type="entry name" value="NAD(P)-binding Rossmann-fold domains"/>
    <property type="match status" value="1"/>
</dbReference>
<dbReference type="PANTHER" id="PTHR42793:SF4">
    <property type="entry name" value="BLL6376 PROTEIN"/>
    <property type="match status" value="1"/>
</dbReference>
<feature type="non-terminal residue" evidence="3">
    <location>
        <position position="1"/>
    </location>
</feature>
<evidence type="ECO:0000313" key="3">
    <source>
        <dbReference type="EMBL" id="SVC63518.1"/>
    </source>
</evidence>
<protein>
    <recommendedName>
        <fullName evidence="4">CoA-binding domain-containing protein</fullName>
    </recommendedName>
</protein>
<dbReference type="InterPro" id="IPR036291">
    <property type="entry name" value="NAD(P)-bd_dom_sf"/>
</dbReference>
<evidence type="ECO:0000259" key="2">
    <source>
        <dbReference type="Pfam" id="PF13607"/>
    </source>
</evidence>
<proteinExistence type="predicted"/>
<dbReference type="EMBL" id="UINC01102137">
    <property type="protein sequence ID" value="SVC63518.1"/>
    <property type="molecule type" value="Genomic_DNA"/>
</dbReference>
<name>A0A382NSQ7_9ZZZZ</name>
<reference evidence="3" key="1">
    <citation type="submission" date="2018-05" db="EMBL/GenBank/DDBJ databases">
        <authorList>
            <person name="Lanie J.A."/>
            <person name="Ng W.-L."/>
            <person name="Kazmierczak K.M."/>
            <person name="Andrzejewski T.M."/>
            <person name="Davidsen T.M."/>
            <person name="Wayne K.J."/>
            <person name="Tettelin H."/>
            <person name="Glass J.I."/>
            <person name="Rusch D."/>
            <person name="Podicherti R."/>
            <person name="Tsui H.-C.T."/>
            <person name="Winkler M.E."/>
        </authorList>
    </citation>
    <scope>NUCLEOTIDE SEQUENCE</scope>
</reference>
<dbReference type="Gene3D" id="3.40.50.720">
    <property type="entry name" value="NAD(P)-binding Rossmann-like Domain"/>
    <property type="match status" value="1"/>
</dbReference>
<organism evidence="3">
    <name type="scientific">marine metagenome</name>
    <dbReference type="NCBI Taxonomy" id="408172"/>
    <lineage>
        <taxon>unclassified sequences</taxon>
        <taxon>metagenomes</taxon>
        <taxon>ecological metagenomes</taxon>
    </lineage>
</organism>
<dbReference type="Pfam" id="PF13380">
    <property type="entry name" value="CoA_binding_2"/>
    <property type="match status" value="1"/>
</dbReference>
<dbReference type="Gene3D" id="3.40.50.261">
    <property type="entry name" value="Succinyl-CoA synthetase domains"/>
    <property type="match status" value="2"/>
</dbReference>
<dbReference type="AlphaFoldDB" id="A0A382NSQ7"/>
<feature type="domain" description="CoA-binding" evidence="1">
    <location>
        <begin position="2"/>
        <end position="95"/>
    </location>
</feature>
<evidence type="ECO:0000259" key="1">
    <source>
        <dbReference type="Pfam" id="PF13380"/>
    </source>
</evidence>
<gene>
    <name evidence="3" type="ORF">METZ01_LOCUS316372</name>
</gene>
<dbReference type="PANTHER" id="PTHR42793">
    <property type="entry name" value="COA BINDING DOMAIN CONTAINING PROTEIN"/>
    <property type="match status" value="1"/>
</dbReference>
<dbReference type="InterPro" id="IPR016102">
    <property type="entry name" value="Succinyl-CoA_synth-like"/>
</dbReference>
<dbReference type="SUPFAM" id="SSF52210">
    <property type="entry name" value="Succinyl-CoA synthetase domains"/>
    <property type="match status" value="2"/>
</dbReference>
<dbReference type="Pfam" id="PF13607">
    <property type="entry name" value="Succ_CoA_lig"/>
    <property type="match status" value="1"/>
</dbReference>
<accession>A0A382NSQ7</accession>
<sequence>GDIWPVHPRASEVEGYRCFKSVEELPGSPDASFVGVNRQITIDIVRSLSQKGAGGAVCYASGFSEVTDGEALNEALVQSAGEMPILGPNCYGVINYLDGALLWPDQHGGQRVDRGVALLTQSSNIGINLTMQCRGLPIAYLVALGNQAQTDLAGVLGTLIEDDRVTAVGLYIEGFPDVQALEQVMRRAHERRLPVVAVKTGISAQGARITHSHTASMAGSDDAAGALLERLGIARVQDLDTLIESLKLLHVHGPLKGNRLCSMSCSGGEASLMADTALGRGVAFPELTEEQHKSVAATVHELVSVSNPLDYHTFAWNKEEDLFGTYSAMLACGFDLSMLVLDFPREDRCTLETWGPAVNAITKA</sequence>
<evidence type="ECO:0008006" key="4">
    <source>
        <dbReference type="Google" id="ProtNLM"/>
    </source>
</evidence>
<feature type="domain" description="Succinyl-CoA synthetase-like flavodoxin" evidence="2">
    <location>
        <begin position="115"/>
        <end position="249"/>
    </location>
</feature>